<name>A0AAD5U5M1_9FUNG</name>
<organism evidence="5 6">
    <name type="scientific">Clydaea vesicula</name>
    <dbReference type="NCBI Taxonomy" id="447962"/>
    <lineage>
        <taxon>Eukaryota</taxon>
        <taxon>Fungi</taxon>
        <taxon>Fungi incertae sedis</taxon>
        <taxon>Chytridiomycota</taxon>
        <taxon>Chytridiomycota incertae sedis</taxon>
        <taxon>Chytridiomycetes</taxon>
        <taxon>Lobulomycetales</taxon>
        <taxon>Lobulomycetaceae</taxon>
        <taxon>Clydaea</taxon>
    </lineage>
</organism>
<reference evidence="5" key="1">
    <citation type="submission" date="2020-05" db="EMBL/GenBank/DDBJ databases">
        <title>Phylogenomic resolution of chytrid fungi.</title>
        <authorList>
            <person name="Stajich J.E."/>
            <person name="Amses K."/>
            <person name="Simmons R."/>
            <person name="Seto K."/>
            <person name="Myers J."/>
            <person name="Bonds A."/>
            <person name="Quandt C.A."/>
            <person name="Barry K."/>
            <person name="Liu P."/>
            <person name="Grigoriev I."/>
            <person name="Longcore J.E."/>
            <person name="James T.Y."/>
        </authorList>
    </citation>
    <scope>NUCLEOTIDE SEQUENCE</scope>
    <source>
        <strain evidence="5">JEL0476</strain>
    </source>
</reference>
<comment type="caution">
    <text evidence="5">The sequence shown here is derived from an EMBL/GenBank/DDBJ whole genome shotgun (WGS) entry which is preliminary data.</text>
</comment>
<dbReference type="InterPro" id="IPR008928">
    <property type="entry name" value="6-hairpin_glycosidase_sf"/>
</dbReference>
<dbReference type="SUPFAM" id="SSF48208">
    <property type="entry name" value="Six-hairpin glycosidases"/>
    <property type="match status" value="1"/>
</dbReference>
<evidence type="ECO:0000256" key="3">
    <source>
        <dbReference type="ARBA" id="ARBA00038358"/>
    </source>
</evidence>
<keyword evidence="6" id="KW-1185">Reference proteome</keyword>
<dbReference type="GO" id="GO:0000272">
    <property type="term" value="P:polysaccharide catabolic process"/>
    <property type="evidence" value="ECO:0007669"/>
    <property type="project" value="TreeGrafter"/>
</dbReference>
<dbReference type="InterPro" id="IPR008278">
    <property type="entry name" value="4-PPantetheinyl_Trfase_dom"/>
</dbReference>
<gene>
    <name evidence="5" type="ORF">HK099_003930</name>
</gene>
<dbReference type="EMBL" id="JADGJW010000266">
    <property type="protein sequence ID" value="KAJ3220884.1"/>
    <property type="molecule type" value="Genomic_DNA"/>
</dbReference>
<feature type="domain" description="4'-phosphopantetheinyl transferase" evidence="4">
    <location>
        <begin position="76"/>
        <end position="170"/>
    </location>
</feature>
<dbReference type="Proteomes" id="UP001211065">
    <property type="component" value="Unassembled WGS sequence"/>
</dbReference>
<protein>
    <recommendedName>
        <fullName evidence="4">4'-phosphopantetheinyl transferase domain-containing protein</fullName>
    </recommendedName>
</protein>
<keyword evidence="1" id="KW-0808">Transferase</keyword>
<evidence type="ECO:0000313" key="5">
    <source>
        <dbReference type="EMBL" id="KAJ3220884.1"/>
    </source>
</evidence>
<dbReference type="InterPro" id="IPR012341">
    <property type="entry name" value="6hp_glycosidase-like_sf"/>
</dbReference>
<dbReference type="InterPro" id="IPR037143">
    <property type="entry name" value="4-PPantetheinyl_Trfase_dom_sf"/>
</dbReference>
<accession>A0AAD5U5M1</accession>
<evidence type="ECO:0000259" key="4">
    <source>
        <dbReference type="Pfam" id="PF01648"/>
    </source>
</evidence>
<dbReference type="Gene3D" id="3.90.470.20">
    <property type="entry name" value="4'-phosphopantetheinyl transferase domain"/>
    <property type="match status" value="1"/>
</dbReference>
<evidence type="ECO:0000313" key="6">
    <source>
        <dbReference type="Proteomes" id="UP001211065"/>
    </source>
</evidence>
<dbReference type="GO" id="GO:0000287">
    <property type="term" value="F:magnesium ion binding"/>
    <property type="evidence" value="ECO:0007669"/>
    <property type="project" value="InterPro"/>
</dbReference>
<comment type="similarity">
    <text evidence="3">Belongs to the glycosyl hydrolase 88 family.</text>
</comment>
<dbReference type="PANTHER" id="PTHR36845:SF1">
    <property type="entry name" value="HYDROLASE, PUTATIVE (AFU_ORTHOLOGUE AFUA_7G05090)-RELATED"/>
    <property type="match status" value="1"/>
</dbReference>
<dbReference type="Pfam" id="PF01648">
    <property type="entry name" value="ACPS"/>
    <property type="match status" value="1"/>
</dbReference>
<dbReference type="GO" id="GO:0008897">
    <property type="term" value="F:holo-[acyl-carrier-protein] synthase activity"/>
    <property type="evidence" value="ECO:0007669"/>
    <property type="project" value="InterPro"/>
</dbReference>
<dbReference type="Gene3D" id="1.50.10.10">
    <property type="match status" value="1"/>
</dbReference>
<dbReference type="InterPro" id="IPR052369">
    <property type="entry name" value="UG_Glycosaminoglycan_Hydrolase"/>
</dbReference>
<keyword evidence="2" id="KW-0378">Hydrolase</keyword>
<evidence type="ECO:0000256" key="1">
    <source>
        <dbReference type="ARBA" id="ARBA00022679"/>
    </source>
</evidence>
<evidence type="ECO:0000256" key="2">
    <source>
        <dbReference type="ARBA" id="ARBA00022801"/>
    </source>
</evidence>
<dbReference type="GO" id="GO:0052757">
    <property type="term" value="F:chondroitin hydrolase activity"/>
    <property type="evidence" value="ECO:0007669"/>
    <property type="project" value="TreeGrafter"/>
</dbReference>
<dbReference type="SUPFAM" id="SSF56214">
    <property type="entry name" value="4'-phosphopantetheinyl transferase"/>
    <property type="match status" value="2"/>
</dbReference>
<proteinExistence type="inferred from homology"/>
<dbReference type="AlphaFoldDB" id="A0AAD5U5M1"/>
<sequence length="611" mass="71674">MLKELGFKKKKFNEIDIAMQDFCFNDLIIKRNAYGKPILEKVQNLDPEIAEKQIFFNLSHHGDWVISCTGVDIKSLGCDVTQIEVYKNKESLFQFLDCFKDVFTEIEWKYIYQDFLLDHDIAERCKTLYKRFSQFWSLKECFIKAVGEGLSMDLDKIEFEKGKVCSDSFKDIQSDIKVRYLNKELQNWIFEITFLDDLHPVAIGTEYDTLNEKKIFEQAEKVYSNFKFEDPKEFLEEPCFPHYITASKSGFFKKVEFDHRWHLEPKTHWSAPFLVGIYWCIFLVNKNEKILNLAVTAMQSLDFIKDDANIDDIGQVFILGTKNAIQYEFSKPKHDQHVIDNYQKTMLTAAETLCTRFDEKIGCIRSIVNQEDIEFGFSTTIESMMNLELLLYIAQKYPWKKRFYDIALSHAIVTATNHVRSDGSTYHYVTYDEKTGDGSFQGKSRESTWSRGQAWAIYGFLTCYKYTRDEQFLDVTLRLTSYFVKHLNEKSFIPNWDFIVKGDSISVKDTSAAAIFSSALIDLMEILYKLNLKLEEVKKFEKILKTILQKLYNYHLNKDTNANSVYLLNNGIDNFNKHLKNHGLIYGDYYFLEAISKLKESKSNFLLEVEE</sequence>
<dbReference type="PANTHER" id="PTHR36845">
    <property type="entry name" value="HYDROLASE, PUTATIVE (AFU_ORTHOLOGUE AFUA_7G05090)-RELATED"/>
    <property type="match status" value="1"/>
</dbReference>